<evidence type="ECO:0000256" key="3">
    <source>
        <dbReference type="ARBA" id="ARBA00019010"/>
    </source>
</evidence>
<dbReference type="GO" id="GO:0005737">
    <property type="term" value="C:cytoplasm"/>
    <property type="evidence" value="ECO:0007669"/>
    <property type="project" value="UniProtKB-SubCell"/>
</dbReference>
<keyword evidence="7" id="KW-0547">Nucleotide-binding</keyword>
<gene>
    <name evidence="11" type="ORF">COX89_00410</name>
</gene>
<evidence type="ECO:0000256" key="6">
    <source>
        <dbReference type="ARBA" id="ARBA00022723"/>
    </source>
</evidence>
<dbReference type="Gene3D" id="3.40.50.300">
    <property type="entry name" value="P-loop containing nucleotide triphosphate hydrolases"/>
    <property type="match status" value="1"/>
</dbReference>
<dbReference type="AlphaFoldDB" id="A0A2M7V0C5"/>
<accession>A0A2M7V0C5</accession>
<organism evidence="11 12">
    <name type="scientific">Candidatus Nealsonbacteria bacterium CG_4_10_14_0_2_um_filter_37_10</name>
    <dbReference type="NCBI Taxonomy" id="1974679"/>
    <lineage>
        <taxon>Bacteria</taxon>
        <taxon>Candidatus Nealsoniibacteriota</taxon>
    </lineage>
</organism>
<keyword evidence="6" id="KW-0479">Metal-binding</keyword>
<evidence type="ECO:0000256" key="10">
    <source>
        <dbReference type="ARBA" id="ARBA00032441"/>
    </source>
</evidence>
<keyword evidence="9" id="KW-0460">Magnesium</keyword>
<evidence type="ECO:0000313" key="11">
    <source>
        <dbReference type="EMBL" id="PIZ89646.1"/>
    </source>
</evidence>
<dbReference type="InterPro" id="IPR027417">
    <property type="entry name" value="P-loop_NTPase"/>
</dbReference>
<keyword evidence="8" id="KW-0067">ATP-binding</keyword>
<comment type="subcellular location">
    <subcellularLocation>
        <location evidence="1">Cytoplasm</location>
    </subcellularLocation>
</comment>
<dbReference type="SUPFAM" id="SSF52540">
    <property type="entry name" value="P-loop containing nucleoside triphosphate hydrolases"/>
    <property type="match status" value="1"/>
</dbReference>
<evidence type="ECO:0000256" key="1">
    <source>
        <dbReference type="ARBA" id="ARBA00004496"/>
    </source>
</evidence>
<dbReference type="NCBIfam" id="TIGR00150">
    <property type="entry name" value="T6A_YjeE"/>
    <property type="match status" value="1"/>
</dbReference>
<keyword evidence="5" id="KW-0819">tRNA processing</keyword>
<comment type="similarity">
    <text evidence="2">Belongs to the TsaE family.</text>
</comment>
<proteinExistence type="inferred from homology"/>
<dbReference type="InterPro" id="IPR003442">
    <property type="entry name" value="T6A_TsaE"/>
</dbReference>
<comment type="caution">
    <text evidence="11">The sequence shown here is derived from an EMBL/GenBank/DDBJ whole genome shotgun (WGS) entry which is preliminary data.</text>
</comment>
<dbReference type="GO" id="GO:0005524">
    <property type="term" value="F:ATP binding"/>
    <property type="evidence" value="ECO:0007669"/>
    <property type="project" value="UniProtKB-KW"/>
</dbReference>
<dbReference type="Pfam" id="PF02367">
    <property type="entry name" value="TsaE"/>
    <property type="match status" value="1"/>
</dbReference>
<keyword evidence="4" id="KW-0963">Cytoplasm</keyword>
<sequence length="152" mass="17538">MKKQYLTASPSQTKKLGETLAREILKTKPKKIAQILGLEGDLGGGKTTFLQGFARGLGIKQKILSPTFVIMKRFKVESLRFEGFYHVDCYRLKKPKEILDLGFKEIISNPQNIVVVEWADKIKKILPKNSLILKFKFVNKNSRKIWLMKRRS</sequence>
<keyword evidence="11" id="KW-0808">Transferase</keyword>
<evidence type="ECO:0000256" key="7">
    <source>
        <dbReference type="ARBA" id="ARBA00022741"/>
    </source>
</evidence>
<dbReference type="EMBL" id="PFPC01000013">
    <property type="protein sequence ID" value="PIZ89646.1"/>
    <property type="molecule type" value="Genomic_DNA"/>
</dbReference>
<dbReference type="PANTHER" id="PTHR33540:SF2">
    <property type="entry name" value="TRNA THREONYLCARBAMOYLADENOSINE BIOSYNTHESIS PROTEIN TSAE"/>
    <property type="match status" value="1"/>
</dbReference>
<dbReference type="PANTHER" id="PTHR33540">
    <property type="entry name" value="TRNA THREONYLCARBAMOYLADENOSINE BIOSYNTHESIS PROTEIN TSAE"/>
    <property type="match status" value="1"/>
</dbReference>
<evidence type="ECO:0000313" key="12">
    <source>
        <dbReference type="Proteomes" id="UP000231538"/>
    </source>
</evidence>
<evidence type="ECO:0000256" key="8">
    <source>
        <dbReference type="ARBA" id="ARBA00022840"/>
    </source>
</evidence>
<evidence type="ECO:0000256" key="5">
    <source>
        <dbReference type="ARBA" id="ARBA00022694"/>
    </source>
</evidence>
<evidence type="ECO:0000256" key="9">
    <source>
        <dbReference type="ARBA" id="ARBA00022842"/>
    </source>
</evidence>
<evidence type="ECO:0000256" key="4">
    <source>
        <dbReference type="ARBA" id="ARBA00022490"/>
    </source>
</evidence>
<reference evidence="12" key="1">
    <citation type="submission" date="2017-09" db="EMBL/GenBank/DDBJ databases">
        <title>Depth-based differentiation of microbial function through sediment-hosted aquifers and enrichment of novel symbionts in the deep terrestrial subsurface.</title>
        <authorList>
            <person name="Probst A.J."/>
            <person name="Ladd B."/>
            <person name="Jarett J.K."/>
            <person name="Geller-Mcgrath D.E."/>
            <person name="Sieber C.M.K."/>
            <person name="Emerson J.B."/>
            <person name="Anantharaman K."/>
            <person name="Thomas B.C."/>
            <person name="Malmstrom R."/>
            <person name="Stieglmeier M."/>
            <person name="Klingl A."/>
            <person name="Woyke T."/>
            <person name="Ryan C.M."/>
            <person name="Banfield J.F."/>
        </authorList>
    </citation>
    <scope>NUCLEOTIDE SEQUENCE [LARGE SCALE GENOMIC DNA]</scope>
</reference>
<name>A0A2M7V0C5_9BACT</name>
<protein>
    <recommendedName>
        <fullName evidence="3">tRNA threonylcarbamoyladenosine biosynthesis protein TsaE</fullName>
    </recommendedName>
    <alternativeName>
        <fullName evidence="10">t(6)A37 threonylcarbamoyladenosine biosynthesis protein TsaE</fullName>
    </alternativeName>
</protein>
<dbReference type="GO" id="GO:0046872">
    <property type="term" value="F:metal ion binding"/>
    <property type="evidence" value="ECO:0007669"/>
    <property type="project" value="UniProtKB-KW"/>
</dbReference>
<evidence type="ECO:0000256" key="2">
    <source>
        <dbReference type="ARBA" id="ARBA00007599"/>
    </source>
</evidence>
<dbReference type="GO" id="GO:0002949">
    <property type="term" value="P:tRNA threonylcarbamoyladenosine modification"/>
    <property type="evidence" value="ECO:0007669"/>
    <property type="project" value="InterPro"/>
</dbReference>
<dbReference type="Proteomes" id="UP000231538">
    <property type="component" value="Unassembled WGS sequence"/>
</dbReference>
<dbReference type="GO" id="GO:0016740">
    <property type="term" value="F:transferase activity"/>
    <property type="evidence" value="ECO:0007669"/>
    <property type="project" value="UniProtKB-KW"/>
</dbReference>